<organism evidence="1 2">
    <name type="scientific">Brachionus plicatilis</name>
    <name type="common">Marine rotifer</name>
    <name type="synonym">Brachionus muelleri</name>
    <dbReference type="NCBI Taxonomy" id="10195"/>
    <lineage>
        <taxon>Eukaryota</taxon>
        <taxon>Metazoa</taxon>
        <taxon>Spiralia</taxon>
        <taxon>Gnathifera</taxon>
        <taxon>Rotifera</taxon>
        <taxon>Eurotatoria</taxon>
        <taxon>Monogononta</taxon>
        <taxon>Pseudotrocha</taxon>
        <taxon>Ploima</taxon>
        <taxon>Brachionidae</taxon>
        <taxon>Brachionus</taxon>
    </lineage>
</organism>
<sequence>MLCLQKLPSIIFKFKCESVFTYLEKRMKESNRSFNNAIQKAFQLRRLAANRFKRCFERKINFVTFFNRFEHSSLSISTTKSWSIIGLINVLLPKIVAESQSFYTHGSTKCTKYLKLKIFLSFADALNASPTSSFLGQIKNCLLFSSAKNN</sequence>
<gene>
    <name evidence="1" type="ORF">BpHYR1_026676</name>
</gene>
<keyword evidence="2" id="KW-1185">Reference proteome</keyword>
<reference evidence="1 2" key="1">
    <citation type="journal article" date="2018" name="Sci. Rep.">
        <title>Genomic signatures of local adaptation to the degree of environmental predictability in rotifers.</title>
        <authorList>
            <person name="Franch-Gras L."/>
            <person name="Hahn C."/>
            <person name="Garcia-Roger E.M."/>
            <person name="Carmona M.J."/>
            <person name="Serra M."/>
            <person name="Gomez A."/>
        </authorList>
    </citation>
    <scope>NUCLEOTIDE SEQUENCE [LARGE SCALE GENOMIC DNA]</scope>
    <source>
        <strain evidence="1">HYR1</strain>
    </source>
</reference>
<dbReference type="Proteomes" id="UP000276133">
    <property type="component" value="Unassembled WGS sequence"/>
</dbReference>
<dbReference type="EMBL" id="REGN01007747">
    <property type="protein sequence ID" value="RNA05371.1"/>
    <property type="molecule type" value="Genomic_DNA"/>
</dbReference>
<proteinExistence type="predicted"/>
<evidence type="ECO:0000313" key="1">
    <source>
        <dbReference type="EMBL" id="RNA05371.1"/>
    </source>
</evidence>
<evidence type="ECO:0000313" key="2">
    <source>
        <dbReference type="Proteomes" id="UP000276133"/>
    </source>
</evidence>
<name>A0A3M7Q357_BRAPC</name>
<dbReference type="AlphaFoldDB" id="A0A3M7Q357"/>
<comment type="caution">
    <text evidence="1">The sequence shown here is derived from an EMBL/GenBank/DDBJ whole genome shotgun (WGS) entry which is preliminary data.</text>
</comment>
<protein>
    <submittedName>
        <fullName evidence="1">Uncharacterized protein</fullName>
    </submittedName>
</protein>
<accession>A0A3M7Q357</accession>